<dbReference type="PROSITE" id="PS51750">
    <property type="entry name" value="BRO_N"/>
    <property type="match status" value="1"/>
</dbReference>
<evidence type="ECO:0000259" key="1">
    <source>
        <dbReference type="PROSITE" id="PS51750"/>
    </source>
</evidence>
<accession>A0ABW4YYR9</accession>
<feature type="domain" description="Bro-N" evidence="1">
    <location>
        <begin position="1"/>
        <end position="120"/>
    </location>
</feature>
<dbReference type="SMART" id="SM01040">
    <property type="entry name" value="Bro-N"/>
    <property type="match status" value="1"/>
</dbReference>
<gene>
    <name evidence="2" type="ORF">ACFSNC_13990</name>
</gene>
<comment type="caution">
    <text evidence="2">The sequence shown here is derived from an EMBL/GenBank/DDBJ whole genome shotgun (WGS) entry which is preliminary data.</text>
</comment>
<dbReference type="Proteomes" id="UP001597299">
    <property type="component" value="Unassembled WGS sequence"/>
</dbReference>
<proteinExistence type="predicted"/>
<evidence type="ECO:0000313" key="3">
    <source>
        <dbReference type="Proteomes" id="UP001597299"/>
    </source>
</evidence>
<protein>
    <submittedName>
        <fullName evidence="2">Bro-N domain-containing protein</fullName>
    </submittedName>
</protein>
<dbReference type="InterPro" id="IPR003497">
    <property type="entry name" value="BRO_N_domain"/>
</dbReference>
<dbReference type="RefSeq" id="WP_213356525.1">
    <property type="nucleotide sequence ID" value="NZ_JAHBGB010000045.1"/>
</dbReference>
<sequence>MASISLITVPFKGTEIRDVNHPERGMVMMAVDVLRAAGYKIGKGGAHPLLKHAGVPEADKIQLLGTTLADSSGGPARFGSATFLTRAGVHQLLMASTKPSAKEFRDWLAGEVVVAIEDTGGYLLNEAARETAKADARETVPLPEGIAEMRQAVAGTG</sequence>
<dbReference type="Pfam" id="PF02498">
    <property type="entry name" value="Bro-N"/>
    <property type="match status" value="1"/>
</dbReference>
<reference evidence="3" key="1">
    <citation type="journal article" date="2019" name="Int. J. Syst. Evol. Microbiol.">
        <title>The Global Catalogue of Microorganisms (GCM) 10K type strain sequencing project: providing services to taxonomists for standard genome sequencing and annotation.</title>
        <authorList>
            <consortium name="The Broad Institute Genomics Platform"/>
            <consortium name="The Broad Institute Genome Sequencing Center for Infectious Disease"/>
            <person name="Wu L."/>
            <person name="Ma J."/>
        </authorList>
    </citation>
    <scope>NUCLEOTIDE SEQUENCE [LARGE SCALE GENOMIC DNA]</scope>
    <source>
        <strain evidence="3">CCM 7435</strain>
    </source>
</reference>
<evidence type="ECO:0000313" key="2">
    <source>
        <dbReference type="EMBL" id="MFD2141517.1"/>
    </source>
</evidence>
<keyword evidence="3" id="KW-1185">Reference proteome</keyword>
<name>A0ABW4YYR9_9HYPH</name>
<organism evidence="2 3">
    <name type="scientific">Ancylobacter oerskovii</name>
    <dbReference type="NCBI Taxonomy" id="459519"/>
    <lineage>
        <taxon>Bacteria</taxon>
        <taxon>Pseudomonadati</taxon>
        <taxon>Pseudomonadota</taxon>
        <taxon>Alphaproteobacteria</taxon>
        <taxon>Hyphomicrobiales</taxon>
        <taxon>Xanthobacteraceae</taxon>
        <taxon>Ancylobacter</taxon>
    </lineage>
</organism>
<dbReference type="EMBL" id="JBHUHD010000001">
    <property type="protein sequence ID" value="MFD2141517.1"/>
    <property type="molecule type" value="Genomic_DNA"/>
</dbReference>